<dbReference type="InterPro" id="IPR000943">
    <property type="entry name" value="RNA_pol_sigma70"/>
</dbReference>
<evidence type="ECO:0000256" key="4">
    <source>
        <dbReference type="ARBA" id="ARBA00023125"/>
    </source>
</evidence>
<dbReference type="InterPro" id="IPR007630">
    <property type="entry name" value="RNA_pol_sigma70_r4"/>
</dbReference>
<dbReference type="SUPFAM" id="SSF88659">
    <property type="entry name" value="Sigma3 and sigma4 domains of RNA polymerase sigma factors"/>
    <property type="match status" value="2"/>
</dbReference>
<protein>
    <recommendedName>
        <fullName evidence="6">RNA polymerase sigma factor</fullName>
    </recommendedName>
</protein>
<dbReference type="InterPro" id="IPR007624">
    <property type="entry name" value="RNA_pol_sigma70_r3"/>
</dbReference>
<evidence type="ECO:0000256" key="3">
    <source>
        <dbReference type="ARBA" id="ARBA00023082"/>
    </source>
</evidence>
<dbReference type="Gene3D" id="1.10.10.10">
    <property type="entry name" value="Winged helix-like DNA-binding domain superfamily/Winged helix DNA-binding domain"/>
    <property type="match status" value="2"/>
</dbReference>
<dbReference type="PANTHER" id="PTHR30603">
    <property type="entry name" value="RNA POLYMERASE SIGMA FACTOR RPO"/>
    <property type="match status" value="1"/>
</dbReference>
<dbReference type="GO" id="GO:0016987">
    <property type="term" value="F:sigma factor activity"/>
    <property type="evidence" value="ECO:0007669"/>
    <property type="project" value="UniProtKB-KW"/>
</dbReference>
<sequence length="255" mass="29205">MANLFKDMNLPYYPLLTEEETRDLLQKSVRGDQEAREKLINHNLRLVFNLVQRFAGKGYDLEDLFQIGVIGLMKAVDRFNPDFDVRFSTYAVPMVLGEIRRYLRDDQPVKLTRSIKEGAVKVHKMRETLMKELGREPTVQELAGALDMAADEVLATLEAMQAPVSMQEALYQDDGDPVLLEDRLTEEGTGEKMLEKLALKEVIDKLPPRDRQLLILRFFEDKTQMQVAEILGISQVQVSRLERQALQNLRALLSG</sequence>
<dbReference type="GO" id="GO:0030435">
    <property type="term" value="P:sporulation resulting in formation of a cellular spore"/>
    <property type="evidence" value="ECO:0007669"/>
    <property type="project" value="UniProtKB-KW"/>
</dbReference>
<reference evidence="10" key="1">
    <citation type="submission" date="2017-02" db="EMBL/GenBank/DDBJ databases">
        <authorList>
            <person name="Varghese N."/>
            <person name="Submissions S."/>
        </authorList>
    </citation>
    <scope>NUCLEOTIDE SEQUENCE [LARGE SCALE GENOMIC DNA]</scope>
    <source>
        <strain evidence="10">DSM 16521</strain>
    </source>
</reference>
<evidence type="ECO:0000256" key="6">
    <source>
        <dbReference type="RuleBase" id="RU362124"/>
    </source>
</evidence>
<dbReference type="Pfam" id="PF04545">
    <property type="entry name" value="Sigma70_r4"/>
    <property type="match status" value="1"/>
</dbReference>
<evidence type="ECO:0000259" key="8">
    <source>
        <dbReference type="PROSITE" id="PS00716"/>
    </source>
</evidence>
<dbReference type="GO" id="GO:0006352">
    <property type="term" value="P:DNA-templated transcription initiation"/>
    <property type="evidence" value="ECO:0007669"/>
    <property type="project" value="InterPro"/>
</dbReference>
<dbReference type="Gene3D" id="1.20.120.1810">
    <property type="match status" value="1"/>
</dbReference>
<keyword evidence="4 6" id="KW-0238">DNA-binding</keyword>
<dbReference type="NCBIfam" id="TIGR02937">
    <property type="entry name" value="sigma70-ECF"/>
    <property type="match status" value="1"/>
</dbReference>
<evidence type="ECO:0000313" key="9">
    <source>
        <dbReference type="EMBL" id="SJZ70045.1"/>
    </source>
</evidence>
<dbReference type="GO" id="GO:0003677">
    <property type="term" value="F:DNA binding"/>
    <property type="evidence" value="ECO:0007669"/>
    <property type="project" value="UniProtKB-KW"/>
</dbReference>
<evidence type="ECO:0000313" key="10">
    <source>
        <dbReference type="Proteomes" id="UP000189933"/>
    </source>
</evidence>
<keyword evidence="3 6" id="KW-0731">Sigma factor</keyword>
<keyword evidence="2 6" id="KW-0805">Transcription regulation</keyword>
<dbReference type="NCBIfam" id="NF004052">
    <property type="entry name" value="PRK05572.1"/>
    <property type="match status" value="1"/>
</dbReference>
<dbReference type="Pfam" id="PF04542">
    <property type="entry name" value="Sigma70_r2"/>
    <property type="match status" value="1"/>
</dbReference>
<dbReference type="InterPro" id="IPR050239">
    <property type="entry name" value="Sigma-70_RNA_pol_init_factors"/>
</dbReference>
<dbReference type="NCBIfam" id="TIGR02980">
    <property type="entry name" value="SigBFG"/>
    <property type="match status" value="1"/>
</dbReference>
<comment type="function">
    <text evidence="6">Sigma factors are initiation factors that promote the attachment of RNA polymerase to specific initiation sites and are then released.</text>
</comment>
<dbReference type="OrthoDB" id="9809557at2"/>
<comment type="similarity">
    <text evidence="6">Belongs to the sigma-70 factor family.</text>
</comment>
<keyword evidence="1" id="KW-0749">Sporulation</keyword>
<feature type="domain" description="RNA polymerase sigma-70" evidence="8">
    <location>
        <begin position="223"/>
        <end position="249"/>
    </location>
</feature>
<dbReference type="InterPro" id="IPR007627">
    <property type="entry name" value="RNA_pol_sigma70_r2"/>
</dbReference>
<keyword evidence="5 6" id="KW-0804">Transcription</keyword>
<dbReference type="EMBL" id="FUXM01000005">
    <property type="protein sequence ID" value="SJZ70045.1"/>
    <property type="molecule type" value="Genomic_DNA"/>
</dbReference>
<evidence type="ECO:0000256" key="2">
    <source>
        <dbReference type="ARBA" id="ARBA00023015"/>
    </source>
</evidence>
<dbReference type="AlphaFoldDB" id="A0A1T4MTG2"/>
<proteinExistence type="inferred from homology"/>
<dbReference type="InterPro" id="IPR014284">
    <property type="entry name" value="RNA_pol_sigma-70_dom"/>
</dbReference>
<dbReference type="SUPFAM" id="SSF88946">
    <property type="entry name" value="Sigma2 domain of RNA polymerase sigma factors"/>
    <property type="match status" value="1"/>
</dbReference>
<dbReference type="Proteomes" id="UP000189933">
    <property type="component" value="Unassembled WGS sequence"/>
</dbReference>
<accession>A0A1T4MTG2</accession>
<name>A0A1T4MTG2_9FIRM</name>
<dbReference type="RefSeq" id="WP_078664803.1">
    <property type="nucleotide sequence ID" value="NZ_FUXM01000005.1"/>
</dbReference>
<dbReference type="PROSITE" id="PS00715">
    <property type="entry name" value="SIGMA70_1"/>
    <property type="match status" value="1"/>
</dbReference>
<keyword evidence="10" id="KW-1185">Reference proteome</keyword>
<evidence type="ECO:0000259" key="7">
    <source>
        <dbReference type="PROSITE" id="PS00715"/>
    </source>
</evidence>
<gene>
    <name evidence="9" type="ORF">SAMN02745885_00694</name>
</gene>
<dbReference type="InterPro" id="IPR036388">
    <property type="entry name" value="WH-like_DNA-bd_sf"/>
</dbReference>
<dbReference type="InterPro" id="IPR014322">
    <property type="entry name" value="RNA_pol_sigma-B/F/G"/>
</dbReference>
<dbReference type="PROSITE" id="PS00716">
    <property type="entry name" value="SIGMA70_2"/>
    <property type="match status" value="1"/>
</dbReference>
<dbReference type="CDD" id="cd06171">
    <property type="entry name" value="Sigma70_r4"/>
    <property type="match status" value="1"/>
</dbReference>
<dbReference type="InterPro" id="IPR013325">
    <property type="entry name" value="RNA_pol_sigma_r2"/>
</dbReference>
<dbReference type="InterPro" id="IPR013324">
    <property type="entry name" value="RNA_pol_sigma_r3/r4-like"/>
</dbReference>
<dbReference type="Pfam" id="PF04539">
    <property type="entry name" value="Sigma70_r3"/>
    <property type="match status" value="1"/>
</dbReference>
<dbReference type="PRINTS" id="PR00046">
    <property type="entry name" value="SIGMA70FCT"/>
</dbReference>
<evidence type="ECO:0000256" key="5">
    <source>
        <dbReference type="ARBA" id="ARBA00023163"/>
    </source>
</evidence>
<evidence type="ECO:0000256" key="1">
    <source>
        <dbReference type="ARBA" id="ARBA00022969"/>
    </source>
</evidence>
<dbReference type="PANTHER" id="PTHR30603:SF17">
    <property type="entry name" value="RNA POLYMERASE SIGMA-G FACTOR"/>
    <property type="match status" value="1"/>
</dbReference>
<organism evidence="9 10">
    <name type="scientific">Carboxydocella sporoproducens DSM 16521</name>
    <dbReference type="NCBI Taxonomy" id="1121270"/>
    <lineage>
        <taxon>Bacteria</taxon>
        <taxon>Bacillati</taxon>
        <taxon>Bacillota</taxon>
        <taxon>Clostridia</taxon>
        <taxon>Eubacteriales</taxon>
        <taxon>Clostridiales Family XVI. Incertae Sedis</taxon>
        <taxon>Carboxydocella</taxon>
    </lineage>
</organism>
<feature type="domain" description="RNA polymerase sigma-70" evidence="7">
    <location>
        <begin position="63"/>
        <end position="76"/>
    </location>
</feature>